<dbReference type="OrthoDB" id="1920064at2759"/>
<dbReference type="GO" id="GO:0005634">
    <property type="term" value="C:nucleus"/>
    <property type="evidence" value="ECO:0007669"/>
    <property type="project" value="TreeGrafter"/>
</dbReference>
<feature type="domain" description="UBX" evidence="4">
    <location>
        <begin position="596"/>
        <end position="675"/>
    </location>
</feature>
<dbReference type="SUPFAM" id="SSF46934">
    <property type="entry name" value="UBA-like"/>
    <property type="match status" value="1"/>
</dbReference>
<evidence type="ECO:0000313" key="5">
    <source>
        <dbReference type="EnsemblMetazoa" id="CLYHEMP002583.1"/>
    </source>
</evidence>
<dbReference type="Pfam" id="PF00789">
    <property type="entry name" value="UBX"/>
    <property type="match status" value="1"/>
</dbReference>
<dbReference type="InterPro" id="IPR050730">
    <property type="entry name" value="UBX_domain-protein"/>
</dbReference>
<dbReference type="SUPFAM" id="SSF52833">
    <property type="entry name" value="Thioredoxin-like"/>
    <property type="match status" value="1"/>
</dbReference>
<dbReference type="GO" id="GO:0036503">
    <property type="term" value="P:ERAD pathway"/>
    <property type="evidence" value="ECO:0007669"/>
    <property type="project" value="TreeGrafter"/>
</dbReference>
<dbReference type="PROSITE" id="PS50033">
    <property type="entry name" value="UBX"/>
    <property type="match status" value="1"/>
</dbReference>
<dbReference type="InterPro" id="IPR006577">
    <property type="entry name" value="UAS"/>
</dbReference>
<keyword evidence="2" id="KW-0256">Endoplasmic reticulum</keyword>
<sequence>MATNTWGRDEILGNFQAATGNEDFASCLQILESYGWDLQLALNSYFQDQETQPPTSNSRSSPIIVDDPPAFINLDPTPETVGNLQTDSASSSSHKTLTFEISWHTQNLTIALTENQTVEELKRLLHLQTDVAMDEINLEGWPSGDSAVQSDTILSTLNLSSVTHLVFHVPAKVTVSPAEYLACNIPDIASQRKEDENKEFHAPRAINVSDSFNQETSAPQISLNVHHNGRDYRLRYNRNETVKDVKRELFILTKINTRNQEWNGWPEGANDNSKLGELDLASDHFLLILSKEGESSSGHTFINEKPMDSGTAGSVEDSEDELMIMHHDEDYDDDAIFDNDAAQSKKPKTLLARDSNDTFDVMIQFQHNFVERYGDVHPPFYVGPLKNAIEEAGGSRAAERRPLLLYLHHDSSVLTHIFCSQILCSQQLVSYVTHNFVTWPWDMSHESNRQRFVNMLVLHFGNSAASTVSKYRDSDYPLLLIVMKSKAGLEVCSILQANASLDEVMMSLINGYEVFEQAKLVEIKSENERTERDLMKQEQDAAYHESLAADRAKVQAEKERHSEEMEKMRQEQEVQDMREAERASCEEQLPDEPPSSAKNTTNIRFRFPNGETEQRRFYEHQKLNVIFMYVTSKGFSMNSNEHRIVTNFPRRQLSEDSLQRTLKELKLCPRENLFVEEI</sequence>
<evidence type="ECO:0000313" key="6">
    <source>
        <dbReference type="Proteomes" id="UP000594262"/>
    </source>
</evidence>
<dbReference type="Gene3D" id="1.10.8.10">
    <property type="entry name" value="DNA helicase RuvA subunit, C-terminal domain"/>
    <property type="match status" value="1"/>
</dbReference>
<name>A0A7M5UPR0_9CNID</name>
<dbReference type="InterPro" id="IPR001012">
    <property type="entry name" value="UBX_dom"/>
</dbReference>
<feature type="compositionally biased region" description="Polar residues" evidence="3">
    <location>
        <begin position="49"/>
        <end position="61"/>
    </location>
</feature>
<dbReference type="GO" id="GO:0005783">
    <property type="term" value="C:endoplasmic reticulum"/>
    <property type="evidence" value="ECO:0007669"/>
    <property type="project" value="UniProtKB-SubCell"/>
</dbReference>
<dbReference type="RefSeq" id="XP_066929759.1">
    <property type="nucleotide sequence ID" value="XM_067073658.1"/>
</dbReference>
<dbReference type="Pfam" id="PF21021">
    <property type="entry name" value="FAF1"/>
    <property type="match status" value="1"/>
</dbReference>
<dbReference type="Proteomes" id="UP000594262">
    <property type="component" value="Unplaced"/>
</dbReference>
<feature type="region of interest" description="Disordered" evidence="3">
    <location>
        <begin position="548"/>
        <end position="602"/>
    </location>
</feature>
<protein>
    <recommendedName>
        <fullName evidence="4">UBX domain-containing protein</fullName>
    </recommendedName>
</protein>
<keyword evidence="6" id="KW-1185">Reference proteome</keyword>
<evidence type="ECO:0000256" key="3">
    <source>
        <dbReference type="SAM" id="MobiDB-lite"/>
    </source>
</evidence>
<accession>A0A7M5UPR0</accession>
<evidence type="ECO:0000259" key="4">
    <source>
        <dbReference type="PROSITE" id="PS50033"/>
    </source>
</evidence>
<dbReference type="SUPFAM" id="SSF54236">
    <property type="entry name" value="Ubiquitin-like"/>
    <property type="match status" value="3"/>
</dbReference>
<dbReference type="AlphaFoldDB" id="A0A7M5UPR0"/>
<dbReference type="PANTHER" id="PTHR23322:SF96">
    <property type="entry name" value="FAS-ASSOCIATED FACTOR 1"/>
    <property type="match status" value="1"/>
</dbReference>
<dbReference type="PANTHER" id="PTHR23322">
    <property type="entry name" value="FAS-ASSOCIATED PROTEIN"/>
    <property type="match status" value="1"/>
</dbReference>
<dbReference type="Gene3D" id="3.40.30.10">
    <property type="entry name" value="Glutaredoxin"/>
    <property type="match status" value="1"/>
</dbReference>
<dbReference type="InterPro" id="IPR036249">
    <property type="entry name" value="Thioredoxin-like_sf"/>
</dbReference>
<comment type="subcellular location">
    <subcellularLocation>
        <location evidence="1">Endoplasmic reticulum</location>
    </subcellularLocation>
</comment>
<dbReference type="SMART" id="SM00166">
    <property type="entry name" value="UBX"/>
    <property type="match status" value="1"/>
</dbReference>
<feature type="compositionally biased region" description="Basic and acidic residues" evidence="3">
    <location>
        <begin position="548"/>
        <end position="585"/>
    </location>
</feature>
<dbReference type="CDD" id="cd01771">
    <property type="entry name" value="UBX_UBXN3A"/>
    <property type="match status" value="1"/>
</dbReference>
<feature type="compositionally biased region" description="Polar residues" evidence="3">
    <location>
        <begin position="80"/>
        <end position="89"/>
    </location>
</feature>
<dbReference type="GeneID" id="136817315"/>
<dbReference type="Pfam" id="PF14555">
    <property type="entry name" value="UBA_4"/>
    <property type="match status" value="1"/>
</dbReference>
<reference evidence="5" key="1">
    <citation type="submission" date="2021-01" db="UniProtKB">
        <authorList>
            <consortium name="EnsemblMetazoa"/>
        </authorList>
    </citation>
    <scope>IDENTIFICATION</scope>
</reference>
<dbReference type="InterPro" id="IPR009060">
    <property type="entry name" value="UBA-like_sf"/>
</dbReference>
<dbReference type="EnsemblMetazoa" id="CLYHEMT002583.1">
    <property type="protein sequence ID" value="CLYHEMP002583.1"/>
    <property type="gene ID" value="CLYHEMG002583"/>
</dbReference>
<evidence type="ECO:0000256" key="2">
    <source>
        <dbReference type="ARBA" id="ARBA00022824"/>
    </source>
</evidence>
<proteinExistence type="predicted"/>
<feature type="region of interest" description="Disordered" evidence="3">
    <location>
        <begin position="49"/>
        <end position="89"/>
    </location>
</feature>
<dbReference type="SMART" id="SM00594">
    <property type="entry name" value="UAS"/>
    <property type="match status" value="1"/>
</dbReference>
<dbReference type="InterPro" id="IPR033043">
    <property type="entry name" value="FAF1-like_UBX"/>
</dbReference>
<dbReference type="InterPro" id="IPR049483">
    <property type="entry name" value="FAF1_2-like_UAS"/>
</dbReference>
<dbReference type="GO" id="GO:0043130">
    <property type="term" value="F:ubiquitin binding"/>
    <property type="evidence" value="ECO:0007669"/>
    <property type="project" value="TreeGrafter"/>
</dbReference>
<evidence type="ECO:0000256" key="1">
    <source>
        <dbReference type="ARBA" id="ARBA00004240"/>
    </source>
</evidence>
<organism evidence="5 6">
    <name type="scientific">Clytia hemisphaerica</name>
    <dbReference type="NCBI Taxonomy" id="252671"/>
    <lineage>
        <taxon>Eukaryota</taxon>
        <taxon>Metazoa</taxon>
        <taxon>Cnidaria</taxon>
        <taxon>Hydrozoa</taxon>
        <taxon>Hydroidolina</taxon>
        <taxon>Leptothecata</taxon>
        <taxon>Obeliida</taxon>
        <taxon>Clytiidae</taxon>
        <taxon>Clytia</taxon>
    </lineage>
</organism>
<dbReference type="InterPro" id="IPR029071">
    <property type="entry name" value="Ubiquitin-like_domsf"/>
</dbReference>
<dbReference type="Gene3D" id="3.10.20.90">
    <property type="entry name" value="Phosphatidylinositol 3-kinase Catalytic Subunit, Chain A, domain 1"/>
    <property type="match status" value="3"/>
</dbReference>